<evidence type="ECO:0000256" key="3">
    <source>
        <dbReference type="PROSITE-ProRule" id="PRU00023"/>
    </source>
</evidence>
<feature type="repeat" description="ANK" evidence="3">
    <location>
        <begin position="49"/>
        <end position="81"/>
    </location>
</feature>
<evidence type="ECO:0000313" key="5">
    <source>
        <dbReference type="Ensembl" id="ENSSSCP00070040109.1"/>
    </source>
</evidence>
<evidence type="ECO:0000256" key="1">
    <source>
        <dbReference type="ARBA" id="ARBA00022737"/>
    </source>
</evidence>
<evidence type="ECO:0000256" key="2">
    <source>
        <dbReference type="ARBA" id="ARBA00023043"/>
    </source>
</evidence>
<dbReference type="PROSITE" id="PS50297">
    <property type="entry name" value="ANK_REP_REGION"/>
    <property type="match status" value="2"/>
</dbReference>
<dbReference type="PANTHER" id="PTHR24123:SF65">
    <property type="entry name" value="ANKYRIN REPEAT DOMAIN-CONTAINING PROTEIN 50"/>
    <property type="match status" value="1"/>
</dbReference>
<dbReference type="SUPFAM" id="SSF48403">
    <property type="entry name" value="Ankyrin repeat"/>
    <property type="match status" value="1"/>
</dbReference>
<dbReference type="Gene3D" id="1.25.40.20">
    <property type="entry name" value="Ankyrin repeat-containing domain"/>
    <property type="match status" value="2"/>
</dbReference>
<dbReference type="SMART" id="SM00248">
    <property type="entry name" value="ANK"/>
    <property type="match status" value="2"/>
</dbReference>
<dbReference type="AlphaFoldDB" id="A0A4X1VH39"/>
<organism evidence="5 6">
    <name type="scientific">Sus scrofa</name>
    <name type="common">Pig</name>
    <dbReference type="NCBI Taxonomy" id="9823"/>
    <lineage>
        <taxon>Eukaryota</taxon>
        <taxon>Metazoa</taxon>
        <taxon>Chordata</taxon>
        <taxon>Craniata</taxon>
        <taxon>Vertebrata</taxon>
        <taxon>Euteleostomi</taxon>
        <taxon>Mammalia</taxon>
        <taxon>Eutheria</taxon>
        <taxon>Laurasiatheria</taxon>
        <taxon>Artiodactyla</taxon>
        <taxon>Suina</taxon>
        <taxon>Suidae</taxon>
        <taxon>Sus</taxon>
    </lineage>
</organism>
<protein>
    <submittedName>
        <fullName evidence="5">Uncharacterized protein</fullName>
    </submittedName>
</protein>
<dbReference type="InterPro" id="IPR002110">
    <property type="entry name" value="Ankyrin_rpt"/>
</dbReference>
<dbReference type="InterPro" id="IPR051165">
    <property type="entry name" value="Multifunctional_ANK_Repeat"/>
</dbReference>
<accession>A0A4X1VH39</accession>
<dbReference type="InterPro" id="IPR036770">
    <property type="entry name" value="Ankyrin_rpt-contain_sf"/>
</dbReference>
<keyword evidence="1" id="KW-0677">Repeat</keyword>
<reference evidence="5" key="2">
    <citation type="submission" date="2025-08" db="UniProtKB">
        <authorList>
            <consortium name="Ensembl"/>
        </authorList>
    </citation>
    <scope>IDENTIFICATION</scope>
</reference>
<keyword evidence="2 3" id="KW-0040">ANK repeat</keyword>
<evidence type="ECO:0000256" key="4">
    <source>
        <dbReference type="SAM" id="MobiDB-lite"/>
    </source>
</evidence>
<dbReference type="Proteomes" id="UP000314985">
    <property type="component" value="Unassembled WGS sequence"/>
</dbReference>
<reference evidence="6" key="1">
    <citation type="submission" date="2017-08" db="EMBL/GenBank/DDBJ databases">
        <title>USMARCv1.0.</title>
        <authorList>
            <person name="Hannum G.I."/>
            <person name="Koren S."/>
            <person name="Schroeder S.G."/>
            <person name="Chin S.C."/>
            <person name="Nonneman D.J."/>
            <person name="Becker S.A."/>
            <person name="Rosen B.D."/>
            <person name="Bickhart D.M."/>
            <person name="Putnam N.H."/>
            <person name="Green R.E."/>
            <person name="Tuggle C.K."/>
            <person name="Liu H."/>
            <person name="Rohrer G.A."/>
            <person name="Warr A."/>
            <person name="Hall R."/>
            <person name="Kim K."/>
            <person name="Hume D.A."/>
            <person name="Talbot R."/>
            <person name="Chow W."/>
            <person name="Howe K."/>
            <person name="Schwartz A.S."/>
            <person name="Watson M."/>
            <person name="Archibald A.L."/>
            <person name="Phillippy A.M."/>
            <person name="Smith T.P.L."/>
        </authorList>
    </citation>
    <scope>NUCLEOTIDE SEQUENCE [LARGE SCALE GENOMIC DNA]</scope>
</reference>
<proteinExistence type="predicted"/>
<feature type="repeat" description="ANK" evidence="3">
    <location>
        <begin position="82"/>
        <end position="114"/>
    </location>
</feature>
<dbReference type="PRINTS" id="PR01415">
    <property type="entry name" value="ANKYRIN"/>
</dbReference>
<evidence type="ECO:0000313" key="6">
    <source>
        <dbReference type="Proteomes" id="UP000314985"/>
    </source>
</evidence>
<dbReference type="PROSITE" id="PS50088">
    <property type="entry name" value="ANK_REPEAT"/>
    <property type="match status" value="2"/>
</dbReference>
<dbReference type="Pfam" id="PF12796">
    <property type="entry name" value="Ank_2"/>
    <property type="match status" value="1"/>
</dbReference>
<name>A0A4X1VH39_PIG</name>
<dbReference type="Ensembl" id="ENSSSCT00070047518.1">
    <property type="protein sequence ID" value="ENSSSCP00070040109.1"/>
    <property type="gene ID" value="ENSSSCG00070023807.1"/>
</dbReference>
<sequence length="129" mass="13959">MSYTCQAKNLTPLEAQEFALHLINSNLQLETAELYFLENGANVEASDAEGRTALHSAAWQGHVKVVQLLIEHGALVDHTCNQGATALCIAAQEGHIDVVQVLLEHGADPNHADQFGRTAMRGKSENSNK</sequence>
<feature type="region of interest" description="Disordered" evidence="4">
    <location>
        <begin position="110"/>
        <end position="129"/>
    </location>
</feature>
<dbReference type="PANTHER" id="PTHR24123">
    <property type="entry name" value="ANKYRIN REPEAT-CONTAINING"/>
    <property type="match status" value="1"/>
</dbReference>